<dbReference type="FunFam" id="1.10.10.10:FF:000322">
    <property type="entry name" value="Probable disease resistance protein At1g63360"/>
    <property type="match status" value="1"/>
</dbReference>
<dbReference type="SUPFAM" id="SSF52540">
    <property type="entry name" value="P-loop containing nucleoside triphosphate hydrolases"/>
    <property type="match status" value="1"/>
</dbReference>
<dbReference type="OrthoDB" id="675885at2759"/>
<dbReference type="PRINTS" id="PR00364">
    <property type="entry name" value="DISEASERSIST"/>
</dbReference>
<accession>A0A8T0VLM7</accession>
<dbReference type="SUPFAM" id="SSF52058">
    <property type="entry name" value="L domain-like"/>
    <property type="match status" value="1"/>
</dbReference>
<sequence length="912" mass="104249">MAFMVQLIKPILMPIYNLIFKHAAYPFKVTKNVKDFREATNDLHAKSKDVQDQIEIVERQGMSASNEVQRWLGRVETIKQQEELIDCKYDQRYKIFGCCAPNCWSNYRISKDAAEKVLRIKECIASKPCDFAVQLAPSSVQEMPCSATEQQPSRVAILQEALRCIKNEPVGVIGIWGLGGVGKTHLLIEINNSFIGDTFFDSVTFITASKDCSVRKIQDEIVNKLHLHRDSDVASQAKIIFNFFNKRTFLILLDDIWDQIDLQAVGIPLGSRTINQIRRKVVLTTRSKNVCGLMEVRKYINVACLQDDEAWHLFRDKVGLETFSNPRIEALAKELVKGLKGLPLALITTGRAMHPKTDPVEWESAIAYMKQSCCDKDDPVSMESVFRQLKFSYDRLRNDTLRQCFLTCSLWPEDKEIEMEALAECWLGLGLVDECDIHKSNIKVHSIIGELKSTSLLENCEGINPSKPYTDGVKMHDVVRDMALWIACGHDERNGRWVVHAGVGVNSSMNTIAWSQAECISLMCNKMMELPPFGPKPCFRRLRILDLRWNMLDQRIAAYIQSFTALTYLNLSCNRFTNIPEEICTLANLEYLNLSSNPIKQEVPKSLGNLTRLKFLNLEGTSIGIPEGIISSLKSLKVLDMRTLEKFSNTSIFLELCTLTNLKAVHMVVHGASEYKSLGKIHSIPIRFLTVENLREKFAFRLSGGTFADEIVRRTLYKLDICSSYMEQIDVSGIFETPFEALSVLKLDSLVNLREILWKGLSPQGIFPRLTHLQIVNCPQIQHISWATYLPCLEYVDVSFCYNLKQAFRSRMHDENPKTSMGTLPCLRLLYSGNNTEFASLCDSHVTFPSLETLEFMDCPNLKRLPFTMQNLPPKLRTLEFNTVTEWNRLEWEDQGVKSYLQPFLKFRFKEY</sequence>
<gene>
    <name evidence="7" type="ORF">PVAP13_2NG271200</name>
</gene>
<protein>
    <submittedName>
        <fullName evidence="7">Uncharacterized protein</fullName>
    </submittedName>
</protein>
<feature type="domain" description="NB-ARC" evidence="5">
    <location>
        <begin position="166"/>
        <end position="319"/>
    </location>
</feature>
<keyword evidence="4" id="KW-0067">ATP-binding</keyword>
<dbReference type="InterPro" id="IPR001611">
    <property type="entry name" value="Leu-rich_rpt"/>
</dbReference>
<dbReference type="GO" id="GO:0042742">
    <property type="term" value="P:defense response to bacterium"/>
    <property type="evidence" value="ECO:0007669"/>
    <property type="project" value="UniProtKB-ARBA"/>
</dbReference>
<proteinExistence type="inferred from homology"/>
<evidence type="ECO:0000256" key="4">
    <source>
        <dbReference type="ARBA" id="ARBA00022840"/>
    </source>
</evidence>
<dbReference type="InterPro" id="IPR055414">
    <property type="entry name" value="LRR_R13L4/SHOC2-like"/>
</dbReference>
<dbReference type="FunFam" id="3.40.50.300:FF:001091">
    <property type="entry name" value="Probable disease resistance protein At1g61300"/>
    <property type="match status" value="1"/>
</dbReference>
<dbReference type="AlphaFoldDB" id="A0A8T0VLM7"/>
<evidence type="ECO:0000313" key="7">
    <source>
        <dbReference type="EMBL" id="KAG2633453.1"/>
    </source>
</evidence>
<dbReference type="Pfam" id="PF23598">
    <property type="entry name" value="LRR_14"/>
    <property type="match status" value="1"/>
</dbReference>
<dbReference type="InterPro" id="IPR042197">
    <property type="entry name" value="Apaf_helical"/>
</dbReference>
<evidence type="ECO:0000259" key="6">
    <source>
        <dbReference type="Pfam" id="PF23598"/>
    </source>
</evidence>
<dbReference type="Gene3D" id="3.40.50.300">
    <property type="entry name" value="P-loop containing nucleotide triphosphate hydrolases"/>
    <property type="match status" value="1"/>
</dbReference>
<dbReference type="InterPro" id="IPR032675">
    <property type="entry name" value="LRR_dom_sf"/>
</dbReference>
<dbReference type="Gene3D" id="1.10.10.10">
    <property type="entry name" value="Winged helix-like DNA-binding domain superfamily/Winged helix DNA-binding domain"/>
    <property type="match status" value="1"/>
</dbReference>
<comment type="caution">
    <text evidence="7">The sequence shown here is derived from an EMBL/GenBank/DDBJ whole genome shotgun (WGS) entry which is preliminary data.</text>
</comment>
<organism evidence="7 8">
    <name type="scientific">Panicum virgatum</name>
    <name type="common">Blackwell switchgrass</name>
    <dbReference type="NCBI Taxonomy" id="38727"/>
    <lineage>
        <taxon>Eukaryota</taxon>
        <taxon>Viridiplantae</taxon>
        <taxon>Streptophyta</taxon>
        <taxon>Embryophyta</taxon>
        <taxon>Tracheophyta</taxon>
        <taxon>Spermatophyta</taxon>
        <taxon>Magnoliopsida</taxon>
        <taxon>Liliopsida</taxon>
        <taxon>Poales</taxon>
        <taxon>Poaceae</taxon>
        <taxon>PACMAD clade</taxon>
        <taxon>Panicoideae</taxon>
        <taxon>Panicodae</taxon>
        <taxon>Paniceae</taxon>
        <taxon>Panicinae</taxon>
        <taxon>Panicum</taxon>
        <taxon>Panicum sect. Hiantes</taxon>
    </lineage>
</organism>
<evidence type="ECO:0000256" key="2">
    <source>
        <dbReference type="ARBA" id="ARBA00022737"/>
    </source>
</evidence>
<evidence type="ECO:0000313" key="8">
    <source>
        <dbReference type="Proteomes" id="UP000823388"/>
    </source>
</evidence>
<keyword evidence="3" id="KW-0611">Plant defense</keyword>
<dbReference type="PANTHER" id="PTHR33463">
    <property type="entry name" value="NB-ARC DOMAIN-CONTAINING PROTEIN-RELATED"/>
    <property type="match status" value="1"/>
</dbReference>
<dbReference type="Gene3D" id="3.80.10.10">
    <property type="entry name" value="Ribonuclease Inhibitor"/>
    <property type="match status" value="2"/>
</dbReference>
<dbReference type="EMBL" id="CM029040">
    <property type="protein sequence ID" value="KAG2633453.1"/>
    <property type="molecule type" value="Genomic_DNA"/>
</dbReference>
<dbReference type="Pfam" id="PF00931">
    <property type="entry name" value="NB-ARC"/>
    <property type="match status" value="1"/>
</dbReference>
<evidence type="ECO:0000256" key="3">
    <source>
        <dbReference type="ARBA" id="ARBA00022821"/>
    </source>
</evidence>
<evidence type="ECO:0000259" key="5">
    <source>
        <dbReference type="Pfam" id="PF00931"/>
    </source>
</evidence>
<reference evidence="7" key="1">
    <citation type="submission" date="2020-05" db="EMBL/GenBank/DDBJ databases">
        <title>WGS assembly of Panicum virgatum.</title>
        <authorList>
            <person name="Lovell J.T."/>
            <person name="Jenkins J."/>
            <person name="Shu S."/>
            <person name="Juenger T.E."/>
            <person name="Schmutz J."/>
        </authorList>
    </citation>
    <scope>NUCLEOTIDE SEQUENCE</scope>
    <source>
        <strain evidence="7">AP13</strain>
    </source>
</reference>
<keyword evidence="8" id="KW-1185">Reference proteome</keyword>
<comment type="similarity">
    <text evidence="1">Belongs to the disease resistance NB-LRR family.</text>
</comment>
<evidence type="ECO:0000256" key="1">
    <source>
        <dbReference type="ARBA" id="ARBA00008894"/>
    </source>
</evidence>
<keyword evidence="4" id="KW-0547">Nucleotide-binding</keyword>
<feature type="domain" description="Disease resistance R13L4/SHOC-2-like LRR" evidence="6">
    <location>
        <begin position="536"/>
        <end position="802"/>
    </location>
</feature>
<dbReference type="GO" id="GO:0005524">
    <property type="term" value="F:ATP binding"/>
    <property type="evidence" value="ECO:0007669"/>
    <property type="project" value="UniProtKB-KW"/>
</dbReference>
<dbReference type="InterPro" id="IPR050905">
    <property type="entry name" value="Plant_NBS-LRR"/>
</dbReference>
<dbReference type="GO" id="GO:0009626">
    <property type="term" value="P:plant-type hypersensitive response"/>
    <property type="evidence" value="ECO:0007669"/>
    <property type="project" value="UniProtKB-ARBA"/>
</dbReference>
<dbReference type="PANTHER" id="PTHR33463:SF207">
    <property type="entry name" value="AAA+ ATPASE DOMAIN-CONTAINING PROTEIN"/>
    <property type="match status" value="1"/>
</dbReference>
<dbReference type="Gene3D" id="1.10.8.430">
    <property type="entry name" value="Helical domain of apoptotic protease-activating factors"/>
    <property type="match status" value="1"/>
</dbReference>
<dbReference type="Proteomes" id="UP000823388">
    <property type="component" value="Chromosome 2N"/>
</dbReference>
<dbReference type="GO" id="GO:0043531">
    <property type="term" value="F:ADP binding"/>
    <property type="evidence" value="ECO:0007669"/>
    <property type="project" value="InterPro"/>
</dbReference>
<dbReference type="GO" id="GO:0002758">
    <property type="term" value="P:innate immune response-activating signaling pathway"/>
    <property type="evidence" value="ECO:0007669"/>
    <property type="project" value="UniProtKB-ARBA"/>
</dbReference>
<dbReference type="PROSITE" id="PS51450">
    <property type="entry name" value="LRR"/>
    <property type="match status" value="1"/>
</dbReference>
<name>A0A8T0VLM7_PANVG</name>
<keyword evidence="2" id="KW-0677">Repeat</keyword>
<dbReference type="InterPro" id="IPR036388">
    <property type="entry name" value="WH-like_DNA-bd_sf"/>
</dbReference>
<dbReference type="InterPro" id="IPR002182">
    <property type="entry name" value="NB-ARC"/>
</dbReference>
<dbReference type="InterPro" id="IPR027417">
    <property type="entry name" value="P-loop_NTPase"/>
</dbReference>